<dbReference type="KEGG" id="cja:CJA_0448"/>
<proteinExistence type="predicted"/>
<dbReference type="HOGENOM" id="CLU_820602_0_0_6"/>
<dbReference type="Gene3D" id="2.60.120.260">
    <property type="entry name" value="Galactose-binding domain-like"/>
    <property type="match status" value="1"/>
</dbReference>
<name>B3PIA8_CELJU</name>
<sequence>MLEHDSLTPALKITPLAWSDTDNWKRQARTELGDTYDFNGATVTAVINVPASYTTDGSLILQLVLQGTGAVYSWNPVTDLVAGDNTIVWEINPETPANAQGITHFGIQLTTPPSSLTILDPFLVKSIEVNFADGGSASSSSVASSEASSSVASSVSAVLTVDFENDDAGTVYGATGWAATDATPTVVTIASITAGSGLPANGSSTKVLRVTVGNWNSSPVVNVSLPGDKTLANYEVKVDAYFPHNTLGLSEANNGYKDLTLMAGATVTGAVQTDNALYHSHVATQGNVDAWTTFTLPVDATKGASLSGDIQLSVGISRSAGTDADAYYLDNIRLVELP</sequence>
<protein>
    <submittedName>
        <fullName evidence="1">Uncharacterized protein</fullName>
    </submittedName>
</protein>
<organism evidence="1 2">
    <name type="scientific">Cellvibrio japonicus (strain Ueda107)</name>
    <name type="common">Pseudomonas fluorescens subsp. cellulosa</name>
    <dbReference type="NCBI Taxonomy" id="498211"/>
    <lineage>
        <taxon>Bacteria</taxon>
        <taxon>Pseudomonadati</taxon>
        <taxon>Pseudomonadota</taxon>
        <taxon>Gammaproteobacteria</taxon>
        <taxon>Cellvibrionales</taxon>
        <taxon>Cellvibrionaceae</taxon>
        <taxon>Cellvibrio</taxon>
    </lineage>
</organism>
<dbReference type="Proteomes" id="UP000001036">
    <property type="component" value="Chromosome"/>
</dbReference>
<dbReference type="STRING" id="498211.CJA_0448"/>
<evidence type="ECO:0000313" key="1">
    <source>
        <dbReference type="EMBL" id="ACE83815.1"/>
    </source>
</evidence>
<evidence type="ECO:0000313" key="2">
    <source>
        <dbReference type="Proteomes" id="UP000001036"/>
    </source>
</evidence>
<reference evidence="1 2" key="1">
    <citation type="journal article" date="2008" name="J. Bacteriol.">
        <title>Insights into plant cell wall degradation from the genome sequence of the soil bacterium Cellvibrio japonicus.</title>
        <authorList>
            <person name="Deboy R.T."/>
            <person name="Mongodin E.F."/>
            <person name="Fouts D.E."/>
            <person name="Tailford L.E."/>
            <person name="Khouri H."/>
            <person name="Emerson J.B."/>
            <person name="Mohamoud Y."/>
            <person name="Watkins K."/>
            <person name="Henrissat B."/>
            <person name="Gilbert H.J."/>
            <person name="Nelson K.E."/>
        </authorList>
    </citation>
    <scope>NUCLEOTIDE SEQUENCE [LARGE SCALE GENOMIC DNA]</scope>
    <source>
        <strain evidence="1 2">Ueda107</strain>
    </source>
</reference>
<dbReference type="EMBL" id="CP000934">
    <property type="protein sequence ID" value="ACE83815.1"/>
    <property type="molecule type" value="Genomic_DNA"/>
</dbReference>
<keyword evidence="2" id="KW-1185">Reference proteome</keyword>
<gene>
    <name evidence="1" type="ordered locus">CJA_0448</name>
</gene>
<accession>B3PIA8</accession>
<dbReference type="AlphaFoldDB" id="B3PIA8"/>